<dbReference type="NCBIfam" id="TIGR01662">
    <property type="entry name" value="HAD-SF-IIIA"/>
    <property type="match status" value="1"/>
</dbReference>
<dbReference type="GO" id="GO:0046404">
    <property type="term" value="F:ATP-dependent polydeoxyribonucleotide 5'-hydroxyl-kinase activity"/>
    <property type="evidence" value="ECO:0007669"/>
    <property type="project" value="TreeGrafter"/>
</dbReference>
<dbReference type="Gene3D" id="3.40.50.300">
    <property type="entry name" value="P-loop containing nucleotide triphosphate hydrolases"/>
    <property type="match status" value="1"/>
</dbReference>
<dbReference type="GO" id="GO:0003690">
    <property type="term" value="F:double-stranded DNA binding"/>
    <property type="evidence" value="ECO:0007669"/>
    <property type="project" value="TreeGrafter"/>
</dbReference>
<dbReference type="PANTHER" id="PTHR12083">
    <property type="entry name" value="BIFUNCTIONAL POLYNUCLEOTIDE PHOSPHATASE/KINASE"/>
    <property type="match status" value="1"/>
</dbReference>
<sequence length="422" mass="48600">MPISLTVDGGLTYYISRHTIKSDKKSKFAGFDLDGTLITTKSGKKCPIDAKDWRWTHETVPYTLQKYHQKGYHIVIFTNQGGKTNIIEIGEKLSAIRKQIKKETKTTVPFSVLIASCHDFYRKPHIGMWEKYITLKSDIDKNIRDIHKKSFFCGDASGRKGEIGATDRYFAINIGIQFKLVEELFTDTDVSYKTYTGGFPKDTYIMNEYASLLRFWMDNTSEVDNTAFGNLKKIFQSDTKQKAIIMVGSPGSGKTVLAQRIWKYLMKLYNKDGREKIGESVVDPVTHLEQDIIGTRSKTLKQIENCVESRISFIVDATNAKNKHRTEIVDLIDDMYSVYIIDIQSPKWLSIHLNECRTHQLELRTGIPSPKELVPKIAIHMFYKNYESPTKQESTRVLILIPWTHPPKKAVQHKAFNYRYDI</sequence>
<proteinExistence type="predicted"/>
<dbReference type="PANTHER" id="PTHR12083:SF9">
    <property type="entry name" value="BIFUNCTIONAL POLYNUCLEOTIDE PHOSPHATASE_KINASE"/>
    <property type="match status" value="1"/>
</dbReference>
<name>A0A6C0IWB5_9ZZZZ</name>
<dbReference type="InterPro" id="IPR013954">
    <property type="entry name" value="PNK3P"/>
</dbReference>
<dbReference type="Pfam" id="PF13671">
    <property type="entry name" value="AAA_33"/>
    <property type="match status" value="1"/>
</dbReference>
<dbReference type="SUPFAM" id="SSF52540">
    <property type="entry name" value="P-loop containing nucleoside triphosphate hydrolases"/>
    <property type="match status" value="1"/>
</dbReference>
<dbReference type="InterPro" id="IPR006551">
    <property type="entry name" value="Polynucleotide_phosphatase"/>
</dbReference>
<dbReference type="SUPFAM" id="SSF56784">
    <property type="entry name" value="HAD-like"/>
    <property type="match status" value="1"/>
</dbReference>
<dbReference type="InterPro" id="IPR027417">
    <property type="entry name" value="P-loop_NTPase"/>
</dbReference>
<dbReference type="EMBL" id="MN740270">
    <property type="protein sequence ID" value="QHT96929.1"/>
    <property type="molecule type" value="Genomic_DNA"/>
</dbReference>
<accession>A0A6C0IWB5</accession>
<dbReference type="AlphaFoldDB" id="A0A6C0IWB5"/>
<dbReference type="Pfam" id="PF08645">
    <property type="entry name" value="PNK3P"/>
    <property type="match status" value="1"/>
</dbReference>
<reference evidence="1" key="1">
    <citation type="journal article" date="2020" name="Nature">
        <title>Giant virus diversity and host interactions through global metagenomics.</title>
        <authorList>
            <person name="Schulz F."/>
            <person name="Roux S."/>
            <person name="Paez-Espino D."/>
            <person name="Jungbluth S."/>
            <person name="Walsh D.A."/>
            <person name="Denef V.J."/>
            <person name="McMahon K.D."/>
            <person name="Konstantinidis K.T."/>
            <person name="Eloe-Fadrosh E.A."/>
            <person name="Kyrpides N.C."/>
            <person name="Woyke T."/>
        </authorList>
    </citation>
    <scope>NUCLEOTIDE SEQUENCE</scope>
    <source>
        <strain evidence="1">GVMAG-M-3300024336-7</strain>
    </source>
</reference>
<dbReference type="InterPro" id="IPR006549">
    <property type="entry name" value="HAD-SF_hydro_IIIA"/>
</dbReference>
<protein>
    <submittedName>
        <fullName evidence="1">Uncharacterized protein</fullName>
    </submittedName>
</protein>
<dbReference type="GO" id="GO:0046403">
    <property type="term" value="F:polynucleotide 3'-phosphatase activity"/>
    <property type="evidence" value="ECO:0007669"/>
    <property type="project" value="TreeGrafter"/>
</dbReference>
<dbReference type="GO" id="GO:0006281">
    <property type="term" value="P:DNA repair"/>
    <property type="evidence" value="ECO:0007669"/>
    <property type="project" value="TreeGrafter"/>
</dbReference>
<evidence type="ECO:0000313" key="1">
    <source>
        <dbReference type="EMBL" id="QHT96929.1"/>
    </source>
</evidence>
<dbReference type="InterPro" id="IPR036412">
    <property type="entry name" value="HAD-like_sf"/>
</dbReference>
<dbReference type="NCBIfam" id="TIGR01664">
    <property type="entry name" value="DNA-3'-Pase"/>
    <property type="match status" value="1"/>
</dbReference>
<dbReference type="InterPro" id="IPR023214">
    <property type="entry name" value="HAD_sf"/>
</dbReference>
<organism evidence="1">
    <name type="scientific">viral metagenome</name>
    <dbReference type="NCBI Taxonomy" id="1070528"/>
    <lineage>
        <taxon>unclassified sequences</taxon>
        <taxon>metagenomes</taxon>
        <taxon>organismal metagenomes</taxon>
    </lineage>
</organism>
<dbReference type="Gene3D" id="3.40.50.1000">
    <property type="entry name" value="HAD superfamily/HAD-like"/>
    <property type="match status" value="1"/>
</dbReference>